<dbReference type="RefSeq" id="WP_250917747.1">
    <property type="nucleotide sequence ID" value="NZ_JAMQAW010000003.1"/>
</dbReference>
<keyword evidence="3" id="KW-1185">Reference proteome</keyword>
<feature type="region of interest" description="Disordered" evidence="1">
    <location>
        <begin position="28"/>
        <end position="52"/>
    </location>
</feature>
<reference evidence="2" key="1">
    <citation type="submission" date="2022-06" db="EMBL/GenBank/DDBJ databases">
        <title>Genome public.</title>
        <authorList>
            <person name="Sun Q."/>
        </authorList>
    </citation>
    <scope>NUCLEOTIDE SEQUENCE</scope>
    <source>
        <strain evidence="2">CWNU-1</strain>
    </source>
</reference>
<dbReference type="Proteomes" id="UP001431429">
    <property type="component" value="Unassembled WGS sequence"/>
</dbReference>
<evidence type="ECO:0000313" key="3">
    <source>
        <dbReference type="Proteomes" id="UP001431429"/>
    </source>
</evidence>
<proteinExistence type="predicted"/>
<dbReference type="EMBL" id="JAMQAW010000003">
    <property type="protein sequence ID" value="MCM2387381.1"/>
    <property type="molecule type" value="Genomic_DNA"/>
</dbReference>
<organism evidence="2 3">
    <name type="scientific">Streptomyces albipurpureus</name>
    <dbReference type="NCBI Taxonomy" id="2897419"/>
    <lineage>
        <taxon>Bacteria</taxon>
        <taxon>Bacillati</taxon>
        <taxon>Actinomycetota</taxon>
        <taxon>Actinomycetes</taxon>
        <taxon>Kitasatosporales</taxon>
        <taxon>Streptomycetaceae</taxon>
        <taxon>Streptomyces</taxon>
    </lineage>
</organism>
<gene>
    <name evidence="2" type="ORF">NBG84_03470</name>
</gene>
<sequence length="275" mass="30200">MGRRRGISLVLVVLAAGLLTGHFVFPAAERDPDAKPPKQREKARPAAGEKPRVSVGIRLGETGKDESWTLMASEEIARRDPPAKVADCREMRRWALAQGAVPTWRVLHTLDISANFATDVRISSMALERDDSYKPRDPALAPVARLSCLPRRSSRMSWRDPEAVSVVDGEEYLPNPNARRKYKVSRLKGARENVLVDLAGSPGSFTYRLRIGLVTSVGLHEVVASGDAGPLVGSEDGAGMGYWPAQYTWTMAPTRTLKQCPEVRDVRPGQVAKCF</sequence>
<evidence type="ECO:0000313" key="2">
    <source>
        <dbReference type="EMBL" id="MCM2387381.1"/>
    </source>
</evidence>
<comment type="caution">
    <text evidence="2">The sequence shown here is derived from an EMBL/GenBank/DDBJ whole genome shotgun (WGS) entry which is preliminary data.</text>
</comment>
<name>A0ABT0UGT0_9ACTN</name>
<accession>A0ABT0UGT0</accession>
<evidence type="ECO:0000256" key="1">
    <source>
        <dbReference type="SAM" id="MobiDB-lite"/>
    </source>
</evidence>
<protein>
    <recommendedName>
        <fullName evidence="4">Secreted protein</fullName>
    </recommendedName>
</protein>
<evidence type="ECO:0008006" key="4">
    <source>
        <dbReference type="Google" id="ProtNLM"/>
    </source>
</evidence>